<dbReference type="GO" id="GO:0005576">
    <property type="term" value="C:extracellular region"/>
    <property type="evidence" value="ECO:0007669"/>
    <property type="project" value="UniProtKB-SubCell"/>
</dbReference>
<dbReference type="RefSeq" id="XP_029741092.1">
    <property type="nucleotide sequence ID" value="XM_029882237.1"/>
</dbReference>
<dbReference type="OrthoDB" id="2556568at2759"/>
<feature type="region of interest" description="Disordered" evidence="5">
    <location>
        <begin position="28"/>
        <end position="68"/>
    </location>
</feature>
<evidence type="ECO:0000256" key="6">
    <source>
        <dbReference type="SAM" id="SignalP"/>
    </source>
</evidence>
<evidence type="ECO:0000256" key="1">
    <source>
        <dbReference type="ARBA" id="ARBA00004613"/>
    </source>
</evidence>
<keyword evidence="3 6" id="KW-0732">Signal</keyword>
<dbReference type="Proteomes" id="UP000306050">
    <property type="component" value="Chromosome SGRAM_12"/>
</dbReference>
<evidence type="ECO:0000256" key="4">
    <source>
        <dbReference type="ARBA" id="ARBA00023157"/>
    </source>
</evidence>
<feature type="signal peptide" evidence="6">
    <location>
        <begin position="1"/>
        <end position="27"/>
    </location>
</feature>
<dbReference type="GeneID" id="40724533"/>
<feature type="compositionally biased region" description="Low complexity" evidence="5">
    <location>
        <begin position="207"/>
        <end position="231"/>
    </location>
</feature>
<evidence type="ECO:0000259" key="7">
    <source>
        <dbReference type="Pfam" id="PF05730"/>
    </source>
</evidence>
<evidence type="ECO:0000313" key="9">
    <source>
        <dbReference type="Proteomes" id="UP000306050"/>
    </source>
</evidence>
<feature type="domain" description="CFEM" evidence="7">
    <location>
        <begin position="116"/>
        <end position="175"/>
    </location>
</feature>
<reference evidence="8 9" key="1">
    <citation type="submission" date="2019-05" db="EMBL/GenBank/DDBJ databases">
        <title>Sporisorium graminicola CBS 10092 draft sequencing and annotation.</title>
        <authorList>
            <person name="Solano-Gonzalez S."/>
            <person name="Caddick M.X."/>
            <person name="Darby A."/>
        </authorList>
    </citation>
    <scope>NUCLEOTIDE SEQUENCE [LARGE SCALE GENOMIC DNA]</scope>
    <source>
        <strain evidence="8 9">CBS 10092</strain>
    </source>
</reference>
<evidence type="ECO:0000256" key="2">
    <source>
        <dbReference type="ARBA" id="ARBA00022525"/>
    </source>
</evidence>
<dbReference type="AlphaFoldDB" id="A0A4U7KXW9"/>
<name>A0A4U7KXW9_9BASI</name>
<feature type="chain" id="PRO_5021012415" description="CFEM domain-containing protein" evidence="6">
    <location>
        <begin position="28"/>
        <end position="302"/>
    </location>
</feature>
<proteinExistence type="predicted"/>
<feature type="region of interest" description="Disordered" evidence="5">
    <location>
        <begin position="80"/>
        <end position="111"/>
    </location>
</feature>
<comment type="caution">
    <text evidence="8">The sequence shown here is derived from an EMBL/GenBank/DDBJ whole genome shotgun (WGS) entry which is preliminary data.</text>
</comment>
<sequence length="302" mass="29052">MVSIQRSKPSIALFLLLVLVAAASVSAGDASSGASSAPQLLEAPPNTASPAGDSADDGGSISAPSSGNDAEAILASTSSMMGTSDDSTDGDNDDSKGASSSGKQGKNGGGGGHHGQCVVQCATKSTDGVGCGSDLSMPDCFCKNQDFIGQTFACINATCPQQFHGAAGVITSICSVAGAPGLQIPGYNNTGNLENMPTINADPKHNGTNGTAATGTAGTADPGSAAPPSGSEIGGGVTSTFSMPVGVQTPSSGAATTGNNKGSTGSTGSTSGAVRINEEAVGAMIAFSVVVVAASVGGWTLI</sequence>
<feature type="compositionally biased region" description="Polar residues" evidence="5">
    <location>
        <begin position="238"/>
        <end position="252"/>
    </location>
</feature>
<feature type="region of interest" description="Disordered" evidence="5">
    <location>
        <begin position="204"/>
        <end position="271"/>
    </location>
</feature>
<dbReference type="EMBL" id="SRRM01000005">
    <property type="protein sequence ID" value="TKY89107.1"/>
    <property type="molecule type" value="Genomic_DNA"/>
</dbReference>
<evidence type="ECO:0000256" key="5">
    <source>
        <dbReference type="SAM" id="MobiDB-lite"/>
    </source>
</evidence>
<dbReference type="KEGG" id="sgra:EX895_001638"/>
<gene>
    <name evidence="8" type="ORF">EX895_001638</name>
</gene>
<keyword evidence="4" id="KW-1015">Disulfide bond</keyword>
<evidence type="ECO:0000256" key="3">
    <source>
        <dbReference type="ARBA" id="ARBA00022729"/>
    </source>
</evidence>
<feature type="compositionally biased region" description="Low complexity" evidence="5">
    <location>
        <begin position="253"/>
        <end position="271"/>
    </location>
</feature>
<keyword evidence="9" id="KW-1185">Reference proteome</keyword>
<keyword evidence="2" id="KW-0964">Secreted</keyword>
<accession>A0A4U7KXW9</accession>
<comment type="subcellular location">
    <subcellularLocation>
        <location evidence="1">Secreted</location>
    </subcellularLocation>
</comment>
<protein>
    <recommendedName>
        <fullName evidence="7">CFEM domain-containing protein</fullName>
    </recommendedName>
</protein>
<evidence type="ECO:0000313" key="8">
    <source>
        <dbReference type="EMBL" id="TKY89107.1"/>
    </source>
</evidence>
<dbReference type="Pfam" id="PF05730">
    <property type="entry name" value="CFEM"/>
    <property type="match status" value="1"/>
</dbReference>
<dbReference type="InterPro" id="IPR008427">
    <property type="entry name" value="Extracellular_membr_CFEM_dom"/>
</dbReference>
<organism evidence="8 9">
    <name type="scientific">Sporisorium graminicola</name>
    <dbReference type="NCBI Taxonomy" id="280036"/>
    <lineage>
        <taxon>Eukaryota</taxon>
        <taxon>Fungi</taxon>
        <taxon>Dikarya</taxon>
        <taxon>Basidiomycota</taxon>
        <taxon>Ustilaginomycotina</taxon>
        <taxon>Ustilaginomycetes</taxon>
        <taxon>Ustilaginales</taxon>
        <taxon>Ustilaginaceae</taxon>
        <taxon>Sporisorium</taxon>
    </lineage>
</organism>
<feature type="compositionally biased region" description="Low complexity" evidence="5">
    <location>
        <begin position="28"/>
        <end position="37"/>
    </location>
</feature>